<evidence type="ECO:0000313" key="1">
    <source>
        <dbReference type="EMBL" id="GAA3093812.1"/>
    </source>
</evidence>
<comment type="caution">
    <text evidence="1">The sequence shown here is derived from an EMBL/GenBank/DDBJ whole genome shotgun (WGS) entry which is preliminary data.</text>
</comment>
<dbReference type="EMBL" id="BAAAUG010000024">
    <property type="protein sequence ID" value="GAA3093812.1"/>
    <property type="molecule type" value="Genomic_DNA"/>
</dbReference>
<keyword evidence="2" id="KW-1185">Reference proteome</keyword>
<protein>
    <submittedName>
        <fullName evidence="1">Uncharacterized protein</fullName>
    </submittedName>
</protein>
<dbReference type="Proteomes" id="UP001501637">
    <property type="component" value="Unassembled WGS sequence"/>
</dbReference>
<dbReference type="RefSeq" id="WP_344519891.1">
    <property type="nucleotide sequence ID" value="NZ_BAAAUG010000024.1"/>
</dbReference>
<sequence>MRPQEPRTIEEALARARIFEGDYTAAHQAASQRRITEQLLELRWMQTLAEPHTGSARPARAPLLLHEQAAVDLRALCQGVIHDDDAVHRLARFDTFRDSGGALAFACLLVLADREEGAQFWLQFAAGGGEATGALCLYLLHLRRGEWRDARHWAQQMSALEDWPSQYTPVPHEVVDAAPATCGGVKVYINLPDHGAAIPESAVKGAMEDLDVDQVGDFNAVPQPSPELAHQLEDLVTAGR</sequence>
<accession>A0ABP6MA73</accession>
<proteinExistence type="predicted"/>
<reference evidence="2" key="1">
    <citation type="journal article" date="2019" name="Int. J. Syst. Evol. Microbiol.">
        <title>The Global Catalogue of Microorganisms (GCM) 10K type strain sequencing project: providing services to taxonomists for standard genome sequencing and annotation.</title>
        <authorList>
            <consortium name="The Broad Institute Genomics Platform"/>
            <consortium name="The Broad Institute Genome Sequencing Center for Infectious Disease"/>
            <person name="Wu L."/>
            <person name="Ma J."/>
        </authorList>
    </citation>
    <scope>NUCLEOTIDE SEQUENCE [LARGE SCALE GENOMIC DNA]</scope>
    <source>
        <strain evidence="2">JCM 9092</strain>
    </source>
</reference>
<name>A0ABP6MA73_9ACTN</name>
<gene>
    <name evidence="1" type="ORF">GCM10010449_16930</name>
</gene>
<evidence type="ECO:0000313" key="2">
    <source>
        <dbReference type="Proteomes" id="UP001501637"/>
    </source>
</evidence>
<organism evidence="1 2">
    <name type="scientific">Streptomyces rectiviolaceus</name>
    <dbReference type="NCBI Taxonomy" id="332591"/>
    <lineage>
        <taxon>Bacteria</taxon>
        <taxon>Bacillati</taxon>
        <taxon>Actinomycetota</taxon>
        <taxon>Actinomycetes</taxon>
        <taxon>Kitasatosporales</taxon>
        <taxon>Streptomycetaceae</taxon>
        <taxon>Streptomyces</taxon>
    </lineage>
</organism>